<comment type="caution">
    <text evidence="2">The sequence shown here is derived from an EMBL/GenBank/DDBJ whole genome shotgun (WGS) entry which is preliminary data.</text>
</comment>
<dbReference type="Proteomes" id="UP000569329">
    <property type="component" value="Unassembled WGS sequence"/>
</dbReference>
<evidence type="ECO:0000256" key="1">
    <source>
        <dbReference type="SAM" id="MobiDB-lite"/>
    </source>
</evidence>
<name>A0A839DXG5_9PSEU</name>
<reference evidence="2 3" key="1">
    <citation type="submission" date="2020-07" db="EMBL/GenBank/DDBJ databases">
        <title>Sequencing the genomes of 1000 actinobacteria strains.</title>
        <authorList>
            <person name="Klenk H.-P."/>
        </authorList>
    </citation>
    <scope>NUCLEOTIDE SEQUENCE [LARGE SCALE GENOMIC DNA]</scope>
    <source>
        <strain evidence="2 3">DSM 45975</strain>
    </source>
</reference>
<dbReference type="AlphaFoldDB" id="A0A839DXG5"/>
<keyword evidence="3" id="KW-1185">Reference proteome</keyword>
<accession>A0A839DXG5</accession>
<sequence length="71" mass="7846">MTTNFPLLCGSGQLREYRAAEQRERDQALQPAQAGLARTQQGIGELDPSAQPEVALELDEHQVEPGDDELR</sequence>
<organism evidence="2 3">
    <name type="scientific">Halosaccharopolyspora lacisalsi</name>
    <dbReference type="NCBI Taxonomy" id="1000566"/>
    <lineage>
        <taxon>Bacteria</taxon>
        <taxon>Bacillati</taxon>
        <taxon>Actinomycetota</taxon>
        <taxon>Actinomycetes</taxon>
        <taxon>Pseudonocardiales</taxon>
        <taxon>Pseudonocardiaceae</taxon>
        <taxon>Halosaccharopolyspora</taxon>
    </lineage>
</organism>
<feature type="region of interest" description="Disordered" evidence="1">
    <location>
        <begin position="19"/>
        <end position="71"/>
    </location>
</feature>
<protein>
    <submittedName>
        <fullName evidence="2">Uncharacterized protein</fullName>
    </submittedName>
</protein>
<feature type="compositionally biased region" description="Basic and acidic residues" evidence="1">
    <location>
        <begin position="58"/>
        <end position="71"/>
    </location>
</feature>
<evidence type="ECO:0000313" key="3">
    <source>
        <dbReference type="Proteomes" id="UP000569329"/>
    </source>
</evidence>
<dbReference type="EMBL" id="JACGWZ010000001">
    <property type="protein sequence ID" value="MBA8823911.1"/>
    <property type="molecule type" value="Genomic_DNA"/>
</dbReference>
<evidence type="ECO:0000313" key="2">
    <source>
        <dbReference type="EMBL" id="MBA8823911.1"/>
    </source>
</evidence>
<proteinExistence type="predicted"/>
<gene>
    <name evidence="2" type="ORF">FHX42_001240</name>
</gene>
<dbReference type="RefSeq" id="WP_182543118.1">
    <property type="nucleotide sequence ID" value="NZ_JACGWZ010000001.1"/>
</dbReference>